<protein>
    <recommendedName>
        <fullName evidence="6">Transmembrane protein</fullName>
    </recommendedName>
</protein>
<evidence type="ECO:0000256" key="2">
    <source>
        <dbReference type="SAM" id="Phobius"/>
    </source>
</evidence>
<feature type="transmembrane region" description="Helical" evidence="2">
    <location>
        <begin position="110"/>
        <end position="132"/>
    </location>
</feature>
<feature type="chain" id="PRO_5039898851" description="Transmembrane protein" evidence="3">
    <location>
        <begin position="22"/>
        <end position="293"/>
    </location>
</feature>
<keyword evidence="5" id="KW-1185">Reference proteome</keyword>
<gene>
    <name evidence="4" type="ORF">HPB48_008832</name>
</gene>
<dbReference type="OrthoDB" id="10442919at2759"/>
<dbReference type="EMBL" id="JABSTR010000005">
    <property type="protein sequence ID" value="KAH9370872.1"/>
    <property type="molecule type" value="Genomic_DNA"/>
</dbReference>
<organism evidence="4 5">
    <name type="scientific">Haemaphysalis longicornis</name>
    <name type="common">Bush tick</name>
    <dbReference type="NCBI Taxonomy" id="44386"/>
    <lineage>
        <taxon>Eukaryota</taxon>
        <taxon>Metazoa</taxon>
        <taxon>Ecdysozoa</taxon>
        <taxon>Arthropoda</taxon>
        <taxon>Chelicerata</taxon>
        <taxon>Arachnida</taxon>
        <taxon>Acari</taxon>
        <taxon>Parasitiformes</taxon>
        <taxon>Ixodida</taxon>
        <taxon>Ixodoidea</taxon>
        <taxon>Ixodidae</taxon>
        <taxon>Haemaphysalinae</taxon>
        <taxon>Haemaphysalis</taxon>
    </lineage>
</organism>
<evidence type="ECO:0000313" key="5">
    <source>
        <dbReference type="Proteomes" id="UP000821853"/>
    </source>
</evidence>
<keyword evidence="2" id="KW-0472">Membrane</keyword>
<evidence type="ECO:0000256" key="1">
    <source>
        <dbReference type="SAM" id="MobiDB-lite"/>
    </source>
</evidence>
<dbReference type="AlphaFoldDB" id="A0A9J6G8K4"/>
<dbReference type="VEuPathDB" id="VectorBase:HLOH_041184"/>
<reference evidence="4 5" key="1">
    <citation type="journal article" date="2020" name="Cell">
        <title>Large-Scale Comparative Analyses of Tick Genomes Elucidate Their Genetic Diversity and Vector Capacities.</title>
        <authorList>
            <consortium name="Tick Genome and Microbiome Consortium (TIGMIC)"/>
            <person name="Jia N."/>
            <person name="Wang J."/>
            <person name="Shi W."/>
            <person name="Du L."/>
            <person name="Sun Y."/>
            <person name="Zhan W."/>
            <person name="Jiang J.F."/>
            <person name="Wang Q."/>
            <person name="Zhang B."/>
            <person name="Ji P."/>
            <person name="Bell-Sakyi L."/>
            <person name="Cui X.M."/>
            <person name="Yuan T.T."/>
            <person name="Jiang B.G."/>
            <person name="Yang W.F."/>
            <person name="Lam T.T."/>
            <person name="Chang Q.C."/>
            <person name="Ding S.J."/>
            <person name="Wang X.J."/>
            <person name="Zhu J.G."/>
            <person name="Ruan X.D."/>
            <person name="Zhao L."/>
            <person name="Wei J.T."/>
            <person name="Ye R.Z."/>
            <person name="Que T.C."/>
            <person name="Du C.H."/>
            <person name="Zhou Y.H."/>
            <person name="Cheng J.X."/>
            <person name="Dai P.F."/>
            <person name="Guo W.B."/>
            <person name="Han X.H."/>
            <person name="Huang E.J."/>
            <person name="Li L.F."/>
            <person name="Wei W."/>
            <person name="Gao Y.C."/>
            <person name="Liu J.Z."/>
            <person name="Shao H.Z."/>
            <person name="Wang X."/>
            <person name="Wang C.C."/>
            <person name="Yang T.C."/>
            <person name="Huo Q.B."/>
            <person name="Li W."/>
            <person name="Chen H.Y."/>
            <person name="Chen S.E."/>
            <person name="Zhou L.G."/>
            <person name="Ni X.B."/>
            <person name="Tian J.H."/>
            <person name="Sheng Y."/>
            <person name="Liu T."/>
            <person name="Pan Y.S."/>
            <person name="Xia L.Y."/>
            <person name="Li J."/>
            <person name="Zhao F."/>
            <person name="Cao W.C."/>
        </authorList>
    </citation>
    <scope>NUCLEOTIDE SEQUENCE [LARGE SCALE GENOMIC DNA]</scope>
    <source>
        <strain evidence="4">HaeL-2018</strain>
    </source>
</reference>
<keyword evidence="3" id="KW-0732">Signal</keyword>
<evidence type="ECO:0000313" key="4">
    <source>
        <dbReference type="EMBL" id="KAH9370872.1"/>
    </source>
</evidence>
<feature type="signal peptide" evidence="3">
    <location>
        <begin position="1"/>
        <end position="21"/>
    </location>
</feature>
<dbReference type="Proteomes" id="UP000821853">
    <property type="component" value="Chromosome 3"/>
</dbReference>
<feature type="region of interest" description="Disordered" evidence="1">
    <location>
        <begin position="59"/>
        <end position="92"/>
    </location>
</feature>
<keyword evidence="2" id="KW-0812">Transmembrane</keyword>
<evidence type="ECO:0008006" key="6">
    <source>
        <dbReference type="Google" id="ProtNLM"/>
    </source>
</evidence>
<keyword evidence="2" id="KW-1133">Transmembrane helix</keyword>
<sequence length="293" mass="32449">MWDCLALPLLVVLCVPVRVHGAATSHSVDDWREDLFLPGLKAQYLRDSGKLPNSFESALRKNQREQEKQTANASAAVDDGEDTGTGSKVSGLLEPADGGVDTKFAPHHEAWTYCAAFGASFICALLLVVYNVRRNRLGGNRDEEGGDIVHYSRLQGDNRWQDRDASPPGRKACSSLRLCEASDLDAERLVLQPLLEQAILGSPRRSGRERSKAVTRDPRDKPVVRSLWSKIMRSSRDIFVPEQFVSGSTVKGPAAHPTPNHAMTVSTLPTITSRVESLQDMTEVEKTLWWRTM</sequence>
<feature type="compositionally biased region" description="Basic and acidic residues" evidence="1">
    <location>
        <begin position="59"/>
        <end position="68"/>
    </location>
</feature>
<accession>A0A9J6G8K4</accession>
<evidence type="ECO:0000256" key="3">
    <source>
        <dbReference type="SAM" id="SignalP"/>
    </source>
</evidence>
<name>A0A9J6G8K4_HAELO</name>
<comment type="caution">
    <text evidence="4">The sequence shown here is derived from an EMBL/GenBank/DDBJ whole genome shotgun (WGS) entry which is preliminary data.</text>
</comment>
<proteinExistence type="predicted"/>